<keyword evidence="3" id="KW-1185">Reference proteome</keyword>
<proteinExistence type="predicted"/>
<name>A0A841I2P0_9DEIO</name>
<organism evidence="2 3">
    <name type="scientific">Deinobacterium chartae</name>
    <dbReference type="NCBI Taxonomy" id="521158"/>
    <lineage>
        <taxon>Bacteria</taxon>
        <taxon>Thermotogati</taxon>
        <taxon>Deinococcota</taxon>
        <taxon>Deinococci</taxon>
        <taxon>Deinococcales</taxon>
        <taxon>Deinococcaceae</taxon>
        <taxon>Deinobacterium</taxon>
    </lineage>
</organism>
<dbReference type="AlphaFoldDB" id="A0A841I2P0"/>
<evidence type="ECO:0000256" key="1">
    <source>
        <dbReference type="SAM" id="SignalP"/>
    </source>
</evidence>
<reference evidence="2 3" key="1">
    <citation type="submission" date="2020-08" db="EMBL/GenBank/DDBJ databases">
        <title>Genomic Encyclopedia of Type Strains, Phase IV (KMG-IV): sequencing the most valuable type-strain genomes for metagenomic binning, comparative biology and taxonomic classification.</title>
        <authorList>
            <person name="Goeker M."/>
        </authorList>
    </citation>
    <scope>NUCLEOTIDE SEQUENCE [LARGE SCALE GENOMIC DNA]</scope>
    <source>
        <strain evidence="2 3">DSM 21458</strain>
    </source>
</reference>
<gene>
    <name evidence="2" type="ORF">HNR42_001737</name>
</gene>
<evidence type="ECO:0000313" key="2">
    <source>
        <dbReference type="EMBL" id="MBB6098312.1"/>
    </source>
</evidence>
<evidence type="ECO:0000313" key="3">
    <source>
        <dbReference type="Proteomes" id="UP000569951"/>
    </source>
</evidence>
<protein>
    <submittedName>
        <fullName evidence="2">Uncharacterized protein</fullName>
    </submittedName>
</protein>
<comment type="caution">
    <text evidence="2">The sequence shown here is derived from an EMBL/GenBank/DDBJ whole genome shotgun (WGS) entry which is preliminary data.</text>
</comment>
<feature type="signal peptide" evidence="1">
    <location>
        <begin position="1"/>
        <end position="23"/>
    </location>
</feature>
<accession>A0A841I2P0</accession>
<dbReference type="Proteomes" id="UP000569951">
    <property type="component" value="Unassembled WGS sequence"/>
</dbReference>
<sequence length="174" mass="18891">MNIFRTVLSVALPILALSACAPAATGTTTGSAVVLTHRETLEAKPGSTTFVKVLYPAEAFATEAEIDGLLAIDFQSRRAGEVQDINRPVSWARLGTEDLEPGWDVKLHTASLLRDIQDTRDHSSSVTVRFYDYFTATYSVTVPATAKPGRELLFLEVTDSRGKPVPVTLNVKVI</sequence>
<dbReference type="PROSITE" id="PS51257">
    <property type="entry name" value="PROKAR_LIPOPROTEIN"/>
    <property type="match status" value="1"/>
</dbReference>
<dbReference type="RefSeq" id="WP_183986587.1">
    <property type="nucleotide sequence ID" value="NZ_JACHHG010000005.1"/>
</dbReference>
<dbReference type="EMBL" id="JACHHG010000005">
    <property type="protein sequence ID" value="MBB6098312.1"/>
    <property type="molecule type" value="Genomic_DNA"/>
</dbReference>
<feature type="chain" id="PRO_5032824221" evidence="1">
    <location>
        <begin position="24"/>
        <end position="174"/>
    </location>
</feature>
<keyword evidence="1" id="KW-0732">Signal</keyword>